<dbReference type="InterPro" id="IPR004347">
    <property type="entry name" value="Pup_ligase/deamidase"/>
</dbReference>
<gene>
    <name evidence="1" type="ORF">NSPZN2_10350</name>
</gene>
<accession>A0ABN7KHK1</accession>
<comment type="caution">
    <text evidence="1">The sequence shown here is derived from an EMBL/GenBank/DDBJ whole genome shotgun (WGS) entry which is preliminary data.</text>
</comment>
<proteinExistence type="predicted"/>
<dbReference type="EMBL" id="CAJNBJ010000001">
    <property type="protein sequence ID" value="CAE6693710.1"/>
    <property type="molecule type" value="Genomic_DNA"/>
</dbReference>
<keyword evidence="1" id="KW-0436">Ligase</keyword>
<dbReference type="Pfam" id="PF03136">
    <property type="entry name" value="Pup_ligase"/>
    <property type="match status" value="1"/>
</dbReference>
<evidence type="ECO:0000313" key="2">
    <source>
        <dbReference type="Proteomes" id="UP000675880"/>
    </source>
</evidence>
<organism evidence="1 2">
    <name type="scientific">Nitrospira defluvii</name>
    <dbReference type="NCBI Taxonomy" id="330214"/>
    <lineage>
        <taxon>Bacteria</taxon>
        <taxon>Pseudomonadati</taxon>
        <taxon>Nitrospirota</taxon>
        <taxon>Nitrospiria</taxon>
        <taxon>Nitrospirales</taxon>
        <taxon>Nitrospiraceae</taxon>
        <taxon>Nitrospira</taxon>
    </lineage>
</organism>
<dbReference type="PANTHER" id="PTHR42307:SF2">
    <property type="entry name" value="PUP DEAMIDASE_DEPUPYLASE"/>
    <property type="match status" value="1"/>
</dbReference>
<name>A0ABN7KHK1_9BACT</name>
<keyword evidence="2" id="KW-1185">Reference proteome</keyword>
<dbReference type="EC" id="6.3.1.19" evidence="1"/>
<sequence>MLNRIFGLETEYGLLVNQDRPEYSPSWVAQRIRDHIFRVDRRGLLDLHHRGHDEPPGNGGFLTNAGRLYIDMGHLEYASPECTTLADLVASDRAGDRIIQQAITALGLDATVSLIKNNIDHETDATFGSHENYLVSRQFPFSRRGLGPLVTFLVTRQIFTGAGRIGCASDPNEWVQVGGLILHRPGLRDAQDRSIVPFQISQRADYIVNDFFEWVQHNRAIVNTRDEPLADPNQYRRIHLLCGDSNMAEYATALKMGTTGLVLQLIEAGQAPRGLGISEPVEALQDISRDPERRWIVRLESGQSISAIDVQEQFLAAAQRHCRGQDEETDWVLAQWESVLADLRRGYETLVGRIDWASKLWLLDTYRDAEQVAWDDPMLKSLDLEYHNLHPERGLCYGLEEEGRAPRLTTEKVVQLAQDHPPRNTRAFGRGELVRHLLAGGGAEPEQEPPHEYDDHASYDYIINWSNFRLRGAVPFFMADPFRTYVQDVRSHLAERSVLPDPHDAG</sequence>
<evidence type="ECO:0000313" key="1">
    <source>
        <dbReference type="EMBL" id="CAE6693710.1"/>
    </source>
</evidence>
<dbReference type="RefSeq" id="WP_213040247.1">
    <property type="nucleotide sequence ID" value="NZ_CAJNBJ010000001.1"/>
</dbReference>
<dbReference type="GO" id="GO:0016874">
    <property type="term" value="F:ligase activity"/>
    <property type="evidence" value="ECO:0007669"/>
    <property type="project" value="UniProtKB-KW"/>
</dbReference>
<reference evidence="1 2" key="1">
    <citation type="submission" date="2021-02" db="EMBL/GenBank/DDBJ databases">
        <authorList>
            <person name="Han P."/>
        </authorList>
    </citation>
    <scope>NUCLEOTIDE SEQUENCE [LARGE SCALE GENOMIC DNA]</scope>
    <source>
        <strain evidence="1">Candidatus Nitrospira sp. ZN2</strain>
    </source>
</reference>
<dbReference type="PANTHER" id="PTHR42307">
    <property type="entry name" value="PUP DEAMIDASE/DEPUPYLASE"/>
    <property type="match status" value="1"/>
</dbReference>
<protein>
    <submittedName>
        <fullName evidence="1">Pup--protein ligase</fullName>
        <ecNumber evidence="1">6.3.1.19</ecNumber>
    </submittedName>
</protein>
<dbReference type="Proteomes" id="UP000675880">
    <property type="component" value="Unassembled WGS sequence"/>
</dbReference>